<dbReference type="EMBL" id="LIZT01000026">
    <property type="protein sequence ID" value="KPJ50281.1"/>
    <property type="molecule type" value="Genomic_DNA"/>
</dbReference>
<protein>
    <recommendedName>
        <fullName evidence="1">MTTase N-terminal domain-containing protein</fullName>
    </recommendedName>
</protein>
<gene>
    <name evidence="2" type="ORF">AMJ40_03490</name>
</gene>
<comment type="caution">
    <text evidence="2">The sequence shown here is derived from an EMBL/GenBank/DDBJ whole genome shotgun (WGS) entry which is preliminary data.</text>
</comment>
<dbReference type="InterPro" id="IPR013848">
    <property type="entry name" value="Methylthiotransferase_N"/>
</dbReference>
<name>A0A0S7WK57_UNCT6</name>
<dbReference type="PATRIC" id="fig|1703771.3.peg.975"/>
<dbReference type="GO" id="GO:0046872">
    <property type="term" value="F:metal ion binding"/>
    <property type="evidence" value="ECO:0007669"/>
    <property type="project" value="UniProtKB-KW"/>
</dbReference>
<evidence type="ECO:0000313" key="2">
    <source>
        <dbReference type="EMBL" id="KPJ50281.1"/>
    </source>
</evidence>
<dbReference type="InterPro" id="IPR005840">
    <property type="entry name" value="Ribosomal_uS12_MeSTrfase_RimO"/>
</dbReference>
<accession>A0A0S7WK57</accession>
<organism evidence="2 3">
    <name type="scientific">candidate division TA06 bacterium DG_26</name>
    <dbReference type="NCBI Taxonomy" id="1703771"/>
    <lineage>
        <taxon>Bacteria</taxon>
        <taxon>Bacteria division TA06</taxon>
    </lineage>
</organism>
<feature type="non-terminal residue" evidence="2">
    <location>
        <position position="67"/>
    </location>
</feature>
<proteinExistence type="predicted"/>
<dbReference type="PANTHER" id="PTHR43837">
    <property type="entry name" value="RIBOSOMAL PROTEIN S12 METHYLTHIOTRANSFERASE RIMO"/>
    <property type="match status" value="1"/>
</dbReference>
<feature type="domain" description="MTTase N-terminal" evidence="1">
    <location>
        <begin position="2"/>
        <end position="67"/>
    </location>
</feature>
<dbReference type="Gene3D" id="3.40.50.12160">
    <property type="entry name" value="Methylthiotransferase, N-terminal domain"/>
    <property type="match status" value="1"/>
</dbReference>
<dbReference type="Proteomes" id="UP000051124">
    <property type="component" value="Unassembled WGS sequence"/>
</dbReference>
<dbReference type="PROSITE" id="PS51449">
    <property type="entry name" value="MTTASE_N"/>
    <property type="match status" value="1"/>
</dbReference>
<dbReference type="GO" id="GO:0035599">
    <property type="term" value="F:aspartic acid methylthiotransferase activity"/>
    <property type="evidence" value="ECO:0007669"/>
    <property type="project" value="TreeGrafter"/>
</dbReference>
<evidence type="ECO:0000313" key="3">
    <source>
        <dbReference type="Proteomes" id="UP000051124"/>
    </source>
</evidence>
<reference evidence="2 3" key="1">
    <citation type="journal article" date="2015" name="Microbiome">
        <title>Genomic resolution of linkages in carbon, nitrogen, and sulfur cycling among widespread estuary sediment bacteria.</title>
        <authorList>
            <person name="Baker B.J."/>
            <person name="Lazar C.S."/>
            <person name="Teske A.P."/>
            <person name="Dick G.J."/>
        </authorList>
    </citation>
    <scope>NUCLEOTIDE SEQUENCE [LARGE SCALE GENOMIC DNA]</scope>
    <source>
        <strain evidence="2">DG_26</strain>
    </source>
</reference>
<evidence type="ECO:0000259" key="1">
    <source>
        <dbReference type="PROSITE" id="PS51449"/>
    </source>
</evidence>
<dbReference type="Pfam" id="PF00919">
    <property type="entry name" value="UPF0004"/>
    <property type="match status" value="1"/>
</dbReference>
<dbReference type="InterPro" id="IPR038135">
    <property type="entry name" value="Methylthiotransferase_N_sf"/>
</dbReference>
<dbReference type="GO" id="GO:0005829">
    <property type="term" value="C:cytosol"/>
    <property type="evidence" value="ECO:0007669"/>
    <property type="project" value="TreeGrafter"/>
</dbReference>
<dbReference type="AlphaFoldDB" id="A0A0S7WK57"/>
<sequence>MVRVGIVSLGCPKNQVDSERMLALLRGEGFKVVKPSHAEVLIINTCAFIQAATEESIECILEACARP</sequence>
<dbReference type="PANTHER" id="PTHR43837:SF1">
    <property type="entry name" value="RIBOSOMAL PROTEIN US12 METHYLTHIOTRANSFERASE RIMO"/>
    <property type="match status" value="1"/>
</dbReference>
<dbReference type="GO" id="GO:0051539">
    <property type="term" value="F:4 iron, 4 sulfur cluster binding"/>
    <property type="evidence" value="ECO:0007669"/>
    <property type="project" value="UniProtKB-KW"/>
</dbReference>